<proteinExistence type="predicted"/>
<keyword evidence="1" id="KW-0812">Transmembrane</keyword>
<evidence type="ECO:0000313" key="2">
    <source>
        <dbReference type="EMBL" id="AKG90685.1"/>
    </source>
</evidence>
<protein>
    <submittedName>
        <fullName evidence="2">Uncharacterized protein</fullName>
    </submittedName>
</protein>
<keyword evidence="1" id="KW-0472">Membrane</keyword>
<dbReference type="Proteomes" id="UP000034723">
    <property type="component" value="Chromosome"/>
</dbReference>
<dbReference type="GeneID" id="24804609"/>
<sequence length="225" mass="25508">MNEMGYLVQGTSLVALSLISLGYVLSEDAKSVLNSSVFQAHVLSIALVLSLVFTWVSGFYYFVTLSATGKTLMEVSSVLFWMFMVASNLLILKTLVLNGGVKFGVSKNYFDVILYFGVLWLFSYHLPYISYHVLALLSTLACVLGIYFAYLLGKYYRYREFFIVPLEISNFYLSIVLTSFALGALFFARVYSYKSYLLFAILIYLILIYGITTLAREMKMLVSKL</sequence>
<dbReference type="AlphaFoldDB" id="A0A0F7IDL6"/>
<organism evidence="2 3">
    <name type="scientific">Geoglobus ahangari</name>
    <dbReference type="NCBI Taxonomy" id="113653"/>
    <lineage>
        <taxon>Archaea</taxon>
        <taxon>Methanobacteriati</taxon>
        <taxon>Methanobacteriota</taxon>
        <taxon>Archaeoglobi</taxon>
        <taxon>Archaeoglobales</taxon>
        <taxon>Archaeoglobaceae</taxon>
        <taxon>Geoglobus</taxon>
    </lineage>
</organism>
<feature type="transmembrane region" description="Helical" evidence="1">
    <location>
        <begin position="6"/>
        <end position="25"/>
    </location>
</feature>
<dbReference type="RefSeq" id="WP_048096551.1">
    <property type="nucleotide sequence ID" value="NZ_CP011267.1"/>
</dbReference>
<gene>
    <name evidence="2" type="ORF">GAH_02046</name>
</gene>
<dbReference type="EMBL" id="CP011267">
    <property type="protein sequence ID" value="AKG90685.1"/>
    <property type="molecule type" value="Genomic_DNA"/>
</dbReference>
<feature type="transmembrane region" description="Helical" evidence="1">
    <location>
        <begin position="196"/>
        <end position="215"/>
    </location>
</feature>
<feature type="transmembrane region" description="Helical" evidence="1">
    <location>
        <begin position="108"/>
        <end position="125"/>
    </location>
</feature>
<feature type="transmembrane region" description="Helical" evidence="1">
    <location>
        <begin position="131"/>
        <end position="150"/>
    </location>
</feature>
<dbReference type="KEGG" id="gah:GAH_02046"/>
<feature type="transmembrane region" description="Helical" evidence="1">
    <location>
        <begin position="171"/>
        <end position="190"/>
    </location>
</feature>
<feature type="transmembrane region" description="Helical" evidence="1">
    <location>
        <begin position="37"/>
        <end position="63"/>
    </location>
</feature>
<name>A0A0F7IDL6_9EURY</name>
<dbReference type="InParanoid" id="A0A0F7IDL6"/>
<keyword evidence="1" id="KW-1133">Transmembrane helix</keyword>
<dbReference type="STRING" id="113653.GAH_02046"/>
<dbReference type="HOGENOM" id="CLU_1227624_0_0_2"/>
<accession>A0A0F7IDL6</accession>
<evidence type="ECO:0000313" key="3">
    <source>
        <dbReference type="Proteomes" id="UP000034723"/>
    </source>
</evidence>
<feature type="transmembrane region" description="Helical" evidence="1">
    <location>
        <begin position="75"/>
        <end position="96"/>
    </location>
</feature>
<reference evidence="2 3" key="1">
    <citation type="submission" date="2015-04" db="EMBL/GenBank/DDBJ databases">
        <title>The complete genome sequence of the hyperthermophilic, obligate iron-reducing archaeon Geoglobus ahangari strain 234T.</title>
        <authorList>
            <person name="Manzella M.P."/>
            <person name="Holmes D.E."/>
            <person name="Rocheleau J.M."/>
            <person name="Chung A."/>
            <person name="Reguera G."/>
            <person name="Kashefi K."/>
        </authorList>
    </citation>
    <scope>NUCLEOTIDE SEQUENCE [LARGE SCALE GENOMIC DNA]</scope>
    <source>
        <strain evidence="2 3">234</strain>
    </source>
</reference>
<keyword evidence="3" id="KW-1185">Reference proteome</keyword>
<evidence type="ECO:0000256" key="1">
    <source>
        <dbReference type="SAM" id="Phobius"/>
    </source>
</evidence>